<protein>
    <submittedName>
        <fullName evidence="1">Uncharacterized protein</fullName>
    </submittedName>
</protein>
<dbReference type="EMBL" id="BAABCA010000002">
    <property type="protein sequence ID" value="GAA4233565.1"/>
    <property type="molecule type" value="Genomic_DNA"/>
</dbReference>
<dbReference type="RefSeq" id="WP_344787099.1">
    <property type="nucleotide sequence ID" value="NZ_BAABCA010000002.1"/>
</dbReference>
<evidence type="ECO:0000313" key="2">
    <source>
        <dbReference type="Proteomes" id="UP001501496"/>
    </source>
</evidence>
<organism evidence="1 2">
    <name type="scientific">Postechiella marina</name>
    <dbReference type="NCBI Taxonomy" id="943941"/>
    <lineage>
        <taxon>Bacteria</taxon>
        <taxon>Pseudomonadati</taxon>
        <taxon>Bacteroidota</taxon>
        <taxon>Flavobacteriia</taxon>
        <taxon>Flavobacteriales</taxon>
        <taxon>Flavobacteriaceae</taxon>
        <taxon>Postechiella</taxon>
    </lineage>
</organism>
<keyword evidence="2" id="KW-1185">Reference proteome</keyword>
<name>A0ABP8C596_9FLAO</name>
<comment type="caution">
    <text evidence="1">The sequence shown here is derived from an EMBL/GenBank/DDBJ whole genome shotgun (WGS) entry which is preliminary data.</text>
</comment>
<gene>
    <name evidence="1" type="ORF">GCM10022291_10910</name>
</gene>
<evidence type="ECO:0000313" key="1">
    <source>
        <dbReference type="EMBL" id="GAA4233565.1"/>
    </source>
</evidence>
<proteinExistence type="predicted"/>
<reference evidence="2" key="1">
    <citation type="journal article" date="2019" name="Int. J. Syst. Evol. Microbiol.">
        <title>The Global Catalogue of Microorganisms (GCM) 10K type strain sequencing project: providing services to taxonomists for standard genome sequencing and annotation.</title>
        <authorList>
            <consortium name="The Broad Institute Genomics Platform"/>
            <consortium name="The Broad Institute Genome Sequencing Center for Infectious Disease"/>
            <person name="Wu L."/>
            <person name="Ma J."/>
        </authorList>
    </citation>
    <scope>NUCLEOTIDE SEQUENCE [LARGE SCALE GENOMIC DNA]</scope>
    <source>
        <strain evidence="2">JCM 17630</strain>
    </source>
</reference>
<dbReference type="Proteomes" id="UP001501496">
    <property type="component" value="Unassembled WGS sequence"/>
</dbReference>
<sequence>MSSLKFICGLFFVIPTLLVSQVNNSEYKKTFYNENLIPTDSINSIYWGFDLYHNDTLVYWFNKGKKDFVLFDKKETHNTGSPIILNGVIELVEKINGHTSIKQTRVYKDGYPIQFSSKRFCKKSNKTPCFDDVINFKKKYKNQLGSYFGYTIQNNRKIKKYWFCFDKTKWNWKYK</sequence>
<accession>A0ABP8C596</accession>